<reference evidence="2 3" key="1">
    <citation type="submission" date="2019-09" db="EMBL/GenBank/DDBJ databases">
        <title>Segnochrobactrum spirostomi gen. nov., sp. nov., isolated from the ciliate Spirostomum cf. yagiui and description of a novel family, Segnochrobactraceae fam. nov. within the order Rhizobiales of the class Alphaproteobacteria.</title>
        <authorList>
            <person name="Akter S."/>
            <person name="Shazib S.U.A."/>
            <person name="Shin M.K."/>
        </authorList>
    </citation>
    <scope>NUCLEOTIDE SEQUENCE [LARGE SCALE GENOMIC DNA]</scope>
    <source>
        <strain evidence="2 3">Sp-1</strain>
    </source>
</reference>
<dbReference type="GO" id="GO:0004518">
    <property type="term" value="F:nuclease activity"/>
    <property type="evidence" value="ECO:0007669"/>
    <property type="project" value="InterPro"/>
</dbReference>
<comment type="caution">
    <text evidence="2">The sequence shown here is derived from an EMBL/GenBank/DDBJ whole genome shotgun (WGS) entry which is preliminary data.</text>
</comment>
<sequence>MREQQEYAANIVSSPDLVLDKADPGDDVAARFDYQHAYAAINAIRLITGEGNCIEVICENHEDYLLKNSTEKFIGTQIKTRKITLPPFKAGEMQVTNALGKFCLLDQKFPDCFESFDFTTNHSFWENEQSLNNLPWLLSSLRQRGGIKGLRENSPLRQYVEGIASNTGLSPQNVSATLIRTTVRGHAAEVSHIGSNVQEALCECPGVKELPYATVATIAKALVQLAREASAKTLRGPITELFTPGTDLKQAIDDQLLAGKRICRADVLAIIDRFKSGKPYEDINVSTLVTPSDAPSDLMIAFRKLAKGGVEAGRVINIEDRVRSFEALFLEWSRKYGVDEAKKRYSNVLAVVQFEAAEAHAGAEKGGEPYGSAMFGALAERLMARARDDRDQLHGCRPEHLIGAAGVLTQHCKTWWSPHFNVSEDAP</sequence>
<dbReference type="RefSeq" id="WP_153485440.1">
    <property type="nucleotide sequence ID" value="NZ_VWNA01000001.1"/>
</dbReference>
<dbReference type="InterPro" id="IPR025382">
    <property type="entry name" value="Cap4-like_endonuclease_dom"/>
</dbReference>
<evidence type="ECO:0000259" key="1">
    <source>
        <dbReference type="Pfam" id="PF14130"/>
    </source>
</evidence>
<evidence type="ECO:0000313" key="2">
    <source>
        <dbReference type="EMBL" id="MQT14531.1"/>
    </source>
</evidence>
<dbReference type="AlphaFoldDB" id="A0A6A7Y977"/>
<evidence type="ECO:0000313" key="3">
    <source>
        <dbReference type="Proteomes" id="UP000332515"/>
    </source>
</evidence>
<gene>
    <name evidence="2" type="ORF">F0357_18110</name>
</gene>
<proteinExistence type="predicted"/>
<protein>
    <submittedName>
        <fullName evidence="2">DUF4297 domain-containing protein</fullName>
    </submittedName>
</protein>
<feature type="domain" description="CD-NTase associated protein 4-like DNA endonuclease" evidence="1">
    <location>
        <begin position="23"/>
        <end position="229"/>
    </location>
</feature>
<dbReference type="EMBL" id="VWNA01000001">
    <property type="protein sequence ID" value="MQT14531.1"/>
    <property type="molecule type" value="Genomic_DNA"/>
</dbReference>
<keyword evidence="3" id="KW-1185">Reference proteome</keyword>
<dbReference type="Proteomes" id="UP000332515">
    <property type="component" value="Unassembled WGS sequence"/>
</dbReference>
<accession>A0A6A7Y977</accession>
<name>A0A6A7Y977_9HYPH</name>
<dbReference type="Pfam" id="PF14130">
    <property type="entry name" value="Cap4_nuclease"/>
    <property type="match status" value="1"/>
</dbReference>
<organism evidence="2 3">
    <name type="scientific">Segnochrobactrum spirostomi</name>
    <dbReference type="NCBI Taxonomy" id="2608987"/>
    <lineage>
        <taxon>Bacteria</taxon>
        <taxon>Pseudomonadati</taxon>
        <taxon>Pseudomonadota</taxon>
        <taxon>Alphaproteobacteria</taxon>
        <taxon>Hyphomicrobiales</taxon>
        <taxon>Segnochrobactraceae</taxon>
        <taxon>Segnochrobactrum</taxon>
    </lineage>
</organism>